<dbReference type="PANTHER" id="PTHR23294:SF59">
    <property type="entry name" value="UNC93-LIKE PROTEIN C922.05C"/>
    <property type="match status" value="1"/>
</dbReference>
<dbReference type="Proteomes" id="UP000054538">
    <property type="component" value="Unassembled WGS sequence"/>
</dbReference>
<feature type="transmembrane region" description="Helical" evidence="5">
    <location>
        <begin position="294"/>
        <end position="312"/>
    </location>
</feature>
<dbReference type="FunCoup" id="A0A0D0DWF1">
    <property type="interactions" value="2"/>
</dbReference>
<dbReference type="OrthoDB" id="196103at2759"/>
<organism evidence="6 7">
    <name type="scientific">Paxillus rubicundulus Ve08.2h10</name>
    <dbReference type="NCBI Taxonomy" id="930991"/>
    <lineage>
        <taxon>Eukaryota</taxon>
        <taxon>Fungi</taxon>
        <taxon>Dikarya</taxon>
        <taxon>Basidiomycota</taxon>
        <taxon>Agaricomycotina</taxon>
        <taxon>Agaricomycetes</taxon>
        <taxon>Agaricomycetidae</taxon>
        <taxon>Boletales</taxon>
        <taxon>Paxilineae</taxon>
        <taxon>Paxillaceae</taxon>
        <taxon>Paxillus</taxon>
    </lineage>
</organism>
<dbReference type="InterPro" id="IPR036259">
    <property type="entry name" value="MFS_trans_sf"/>
</dbReference>
<feature type="transmembrane region" description="Helical" evidence="5">
    <location>
        <begin position="127"/>
        <end position="147"/>
    </location>
</feature>
<dbReference type="HOGENOM" id="CLU_030884_1_1_1"/>
<keyword evidence="2 5" id="KW-0812">Transmembrane</keyword>
<feature type="transmembrane region" description="Helical" evidence="5">
    <location>
        <begin position="371"/>
        <end position="392"/>
    </location>
</feature>
<reference evidence="7" key="2">
    <citation type="submission" date="2015-01" db="EMBL/GenBank/DDBJ databases">
        <title>Evolutionary Origins and Diversification of the Mycorrhizal Mutualists.</title>
        <authorList>
            <consortium name="DOE Joint Genome Institute"/>
            <consortium name="Mycorrhizal Genomics Consortium"/>
            <person name="Kohler A."/>
            <person name="Kuo A."/>
            <person name="Nagy L.G."/>
            <person name="Floudas D."/>
            <person name="Copeland A."/>
            <person name="Barry K.W."/>
            <person name="Cichocki N."/>
            <person name="Veneault-Fourrey C."/>
            <person name="LaButti K."/>
            <person name="Lindquist E.A."/>
            <person name="Lipzen A."/>
            <person name="Lundell T."/>
            <person name="Morin E."/>
            <person name="Murat C."/>
            <person name="Riley R."/>
            <person name="Ohm R."/>
            <person name="Sun H."/>
            <person name="Tunlid A."/>
            <person name="Henrissat B."/>
            <person name="Grigoriev I.V."/>
            <person name="Hibbett D.S."/>
            <person name="Martin F."/>
        </authorList>
    </citation>
    <scope>NUCLEOTIDE SEQUENCE [LARGE SCALE GENOMIC DNA]</scope>
    <source>
        <strain evidence="7">Ve08.2h10</strain>
    </source>
</reference>
<dbReference type="Gene3D" id="1.20.1250.20">
    <property type="entry name" value="MFS general substrate transporter like domains"/>
    <property type="match status" value="1"/>
</dbReference>
<feature type="transmembrane region" description="Helical" evidence="5">
    <location>
        <begin position="40"/>
        <end position="61"/>
    </location>
</feature>
<dbReference type="Pfam" id="PF05978">
    <property type="entry name" value="UNC-93"/>
    <property type="match status" value="1"/>
</dbReference>
<evidence type="ECO:0000313" key="7">
    <source>
        <dbReference type="Proteomes" id="UP000054538"/>
    </source>
</evidence>
<protein>
    <recommendedName>
        <fullName evidence="8">MFS general substrate transporter</fullName>
    </recommendedName>
</protein>
<dbReference type="InParanoid" id="A0A0D0DWF1"/>
<dbReference type="InterPro" id="IPR051617">
    <property type="entry name" value="UNC-93-like_regulator"/>
</dbReference>
<evidence type="ECO:0000256" key="1">
    <source>
        <dbReference type="ARBA" id="ARBA00004141"/>
    </source>
</evidence>
<keyword evidence="4 5" id="KW-0472">Membrane</keyword>
<evidence type="ECO:0008006" key="8">
    <source>
        <dbReference type="Google" id="ProtNLM"/>
    </source>
</evidence>
<dbReference type="EMBL" id="KN824852">
    <property type="protein sequence ID" value="KIK99678.1"/>
    <property type="molecule type" value="Genomic_DNA"/>
</dbReference>
<feature type="transmembrane region" description="Helical" evidence="5">
    <location>
        <begin position="324"/>
        <end position="343"/>
    </location>
</feature>
<feature type="transmembrane region" description="Helical" evidence="5">
    <location>
        <begin position="202"/>
        <end position="220"/>
    </location>
</feature>
<feature type="transmembrane region" description="Helical" evidence="5">
    <location>
        <begin position="168"/>
        <end position="190"/>
    </location>
</feature>
<gene>
    <name evidence="6" type="ORF">PAXRUDRAFT_822442</name>
</gene>
<dbReference type="SUPFAM" id="SSF103473">
    <property type="entry name" value="MFS general substrate transporter"/>
    <property type="match status" value="1"/>
</dbReference>
<accession>A0A0D0DWF1</accession>
<name>A0A0D0DWF1_9AGAM</name>
<evidence type="ECO:0000256" key="2">
    <source>
        <dbReference type="ARBA" id="ARBA00022692"/>
    </source>
</evidence>
<comment type="subcellular location">
    <subcellularLocation>
        <location evidence="1">Membrane</location>
        <topology evidence="1">Multi-pass membrane protein</topology>
    </subcellularLocation>
</comment>
<dbReference type="AlphaFoldDB" id="A0A0D0DWF1"/>
<feature type="transmembrane region" description="Helical" evidence="5">
    <location>
        <begin position="399"/>
        <end position="421"/>
    </location>
</feature>
<sequence length="476" mass="53251">MTDLITEKKLERGSNDNSGSQREEIFERPKGWRAIYYHPYFQVSMLGFVCFMCPGMFNALGGIGGGGQVTTTAQANAVTATYSTFAFFGFFSGTINNVIGPRLTLFLGTWGYSLYIASFLADNIHPGAYNFVVTAGAILGLCAGLLWTAQGSMMMAYATESQKGLFIGIFWAIFNMGAVVGGAVAFGNNFHNESNAVENGTYIAFLILTLIGVALALMMADPAKIIRTDGTKVTLPRHPSWKTEFYNLYAALINDPWIVFLFPMFFVSNYFYTWQQNDYNAALFNIRTRSLNAFLYWLAQIFGSVFIGYCILDQTRFRRRIRALFGWIVTFAMVFIVHIWAYFYQRTYTRASVPPQASKMDMSDPAFPAHVWLYIFCGLLDAMWQTFVYWILGAMSNNLAKLGVIIGFYKGIQSAGAAGAWRADGVLLPYMNIFISTWVLCAAGMIFAAPMIYYRLKDHTDAENDTFETPVQAAKA</sequence>
<keyword evidence="3 5" id="KW-1133">Transmembrane helix</keyword>
<feature type="transmembrane region" description="Helical" evidence="5">
    <location>
        <begin position="73"/>
        <end position="91"/>
    </location>
</feature>
<evidence type="ECO:0000256" key="4">
    <source>
        <dbReference type="ARBA" id="ARBA00023136"/>
    </source>
</evidence>
<evidence type="ECO:0000313" key="6">
    <source>
        <dbReference type="EMBL" id="KIK99678.1"/>
    </source>
</evidence>
<dbReference type="InterPro" id="IPR010291">
    <property type="entry name" value="Ion_channel_UNC-93"/>
</dbReference>
<reference evidence="6 7" key="1">
    <citation type="submission" date="2014-04" db="EMBL/GenBank/DDBJ databases">
        <authorList>
            <consortium name="DOE Joint Genome Institute"/>
            <person name="Kuo A."/>
            <person name="Kohler A."/>
            <person name="Jargeat P."/>
            <person name="Nagy L.G."/>
            <person name="Floudas D."/>
            <person name="Copeland A."/>
            <person name="Barry K.W."/>
            <person name="Cichocki N."/>
            <person name="Veneault-Fourrey C."/>
            <person name="LaButti K."/>
            <person name="Lindquist E.A."/>
            <person name="Lipzen A."/>
            <person name="Lundell T."/>
            <person name="Morin E."/>
            <person name="Murat C."/>
            <person name="Sun H."/>
            <person name="Tunlid A."/>
            <person name="Henrissat B."/>
            <person name="Grigoriev I.V."/>
            <person name="Hibbett D.S."/>
            <person name="Martin F."/>
            <person name="Nordberg H.P."/>
            <person name="Cantor M.N."/>
            <person name="Hua S.X."/>
        </authorList>
    </citation>
    <scope>NUCLEOTIDE SEQUENCE [LARGE SCALE GENOMIC DNA]</scope>
    <source>
        <strain evidence="6 7">Ve08.2h10</strain>
    </source>
</reference>
<evidence type="ECO:0000256" key="3">
    <source>
        <dbReference type="ARBA" id="ARBA00022989"/>
    </source>
</evidence>
<keyword evidence="7" id="KW-1185">Reference proteome</keyword>
<evidence type="ECO:0000256" key="5">
    <source>
        <dbReference type="SAM" id="Phobius"/>
    </source>
</evidence>
<dbReference type="PANTHER" id="PTHR23294">
    <property type="entry name" value="ET TRANSLATION PRODUCT-RELATED"/>
    <property type="match status" value="1"/>
</dbReference>
<dbReference type="GO" id="GO:0016020">
    <property type="term" value="C:membrane"/>
    <property type="evidence" value="ECO:0007669"/>
    <property type="project" value="UniProtKB-SubCell"/>
</dbReference>
<feature type="transmembrane region" description="Helical" evidence="5">
    <location>
        <begin position="433"/>
        <end position="454"/>
    </location>
</feature>
<proteinExistence type="predicted"/>
<feature type="transmembrane region" description="Helical" evidence="5">
    <location>
        <begin position="103"/>
        <end position="121"/>
    </location>
</feature>